<dbReference type="Pfam" id="PF03551">
    <property type="entry name" value="PadR"/>
    <property type="match status" value="1"/>
</dbReference>
<keyword evidence="3" id="KW-1185">Reference proteome</keyword>
<dbReference type="PANTHER" id="PTHR33169">
    <property type="entry name" value="PADR-FAMILY TRANSCRIPTIONAL REGULATOR"/>
    <property type="match status" value="1"/>
</dbReference>
<name>A0A7S7SJ63_PALFE</name>
<organism evidence="2 3">
    <name type="scientific">Paludibaculum fermentans</name>
    <dbReference type="NCBI Taxonomy" id="1473598"/>
    <lineage>
        <taxon>Bacteria</taxon>
        <taxon>Pseudomonadati</taxon>
        <taxon>Acidobacteriota</taxon>
        <taxon>Terriglobia</taxon>
        <taxon>Bryobacterales</taxon>
        <taxon>Bryobacteraceae</taxon>
        <taxon>Paludibaculum</taxon>
    </lineage>
</organism>
<dbReference type="InterPro" id="IPR017799">
    <property type="entry name" value="Tscrpt_reg_PadR_acidobac-type"/>
</dbReference>
<dbReference type="NCBIfam" id="TIGR03433">
    <property type="entry name" value="padR_acidobact"/>
    <property type="match status" value="1"/>
</dbReference>
<dbReference type="InterPro" id="IPR036390">
    <property type="entry name" value="WH_DNA-bd_sf"/>
</dbReference>
<evidence type="ECO:0000313" key="2">
    <source>
        <dbReference type="EMBL" id="QOY85660.1"/>
    </source>
</evidence>
<evidence type="ECO:0000259" key="1">
    <source>
        <dbReference type="Pfam" id="PF03551"/>
    </source>
</evidence>
<dbReference type="SUPFAM" id="SSF46785">
    <property type="entry name" value="Winged helix' DNA-binding domain"/>
    <property type="match status" value="1"/>
</dbReference>
<evidence type="ECO:0000313" key="3">
    <source>
        <dbReference type="Proteomes" id="UP000593892"/>
    </source>
</evidence>
<dbReference type="KEGG" id="pfer:IRI77_22895"/>
<protein>
    <submittedName>
        <fullName evidence="2">PadR family transcriptional regulator</fullName>
    </submittedName>
</protein>
<dbReference type="InterPro" id="IPR005149">
    <property type="entry name" value="Tscrpt_reg_PadR_N"/>
</dbReference>
<dbReference type="EMBL" id="CP063849">
    <property type="protein sequence ID" value="QOY85660.1"/>
    <property type="molecule type" value="Genomic_DNA"/>
</dbReference>
<dbReference type="Gene3D" id="1.10.10.10">
    <property type="entry name" value="Winged helix-like DNA-binding domain superfamily/Winged helix DNA-binding domain"/>
    <property type="match status" value="1"/>
</dbReference>
<dbReference type="RefSeq" id="WP_194447330.1">
    <property type="nucleotide sequence ID" value="NZ_CP063849.1"/>
</dbReference>
<dbReference type="InterPro" id="IPR052509">
    <property type="entry name" value="Metal_resp_DNA-bind_regulator"/>
</dbReference>
<dbReference type="AlphaFoldDB" id="A0A7S7SJ63"/>
<feature type="domain" description="Transcription regulator PadR N-terminal" evidence="1">
    <location>
        <begin position="18"/>
        <end position="90"/>
    </location>
</feature>
<gene>
    <name evidence="2" type="ORF">IRI77_22895</name>
</gene>
<sequence>MDKPRKLEMLQGTLDLLILQTLQWGPQHGHGIGQVIRAKSDELLQVEHGSLYPALHRLRREGWIEAEWGVTENKQRARFYRLTEAGKQQLIEEETKWKLFVKTMARVMRPQE</sequence>
<proteinExistence type="predicted"/>
<reference evidence="2 3" key="1">
    <citation type="submission" date="2020-10" db="EMBL/GenBank/DDBJ databases">
        <title>Complete genome sequence of Paludibaculum fermentans P105T, a facultatively anaerobic acidobacterium capable of dissimilatory Fe(III) reduction.</title>
        <authorList>
            <person name="Dedysh S.N."/>
            <person name="Beletsky A.V."/>
            <person name="Kulichevskaya I.S."/>
            <person name="Mardanov A.V."/>
            <person name="Ravin N.V."/>
        </authorList>
    </citation>
    <scope>NUCLEOTIDE SEQUENCE [LARGE SCALE GENOMIC DNA]</scope>
    <source>
        <strain evidence="2 3">P105</strain>
    </source>
</reference>
<dbReference type="InterPro" id="IPR036388">
    <property type="entry name" value="WH-like_DNA-bd_sf"/>
</dbReference>
<dbReference type="PANTHER" id="PTHR33169:SF14">
    <property type="entry name" value="TRANSCRIPTIONAL REGULATOR RV3488"/>
    <property type="match status" value="1"/>
</dbReference>
<accession>A0A7S7SJ63</accession>
<dbReference type="Proteomes" id="UP000593892">
    <property type="component" value="Chromosome"/>
</dbReference>